<dbReference type="Proteomes" id="UP001153678">
    <property type="component" value="Unassembled WGS sequence"/>
</dbReference>
<proteinExistence type="predicted"/>
<evidence type="ECO:0000313" key="2">
    <source>
        <dbReference type="Proteomes" id="UP001153678"/>
    </source>
</evidence>
<feature type="non-terminal residue" evidence="1">
    <location>
        <position position="1"/>
    </location>
</feature>
<dbReference type="OrthoDB" id="2422627at2759"/>
<gene>
    <name evidence="1" type="ORF">FWILDA_LOCUS17598</name>
</gene>
<organism evidence="1 2">
    <name type="scientific">Funneliformis geosporum</name>
    <dbReference type="NCBI Taxonomy" id="1117311"/>
    <lineage>
        <taxon>Eukaryota</taxon>
        <taxon>Fungi</taxon>
        <taxon>Fungi incertae sedis</taxon>
        <taxon>Mucoromycota</taxon>
        <taxon>Glomeromycotina</taxon>
        <taxon>Glomeromycetes</taxon>
        <taxon>Glomerales</taxon>
        <taxon>Glomeraceae</taxon>
        <taxon>Funneliformis</taxon>
    </lineage>
</organism>
<sequence length="47" mass="5547">RPNPKEPLHPIPVEQPFDRVEIDYVGPLSRITKENQYIIVTTEYLIK</sequence>
<evidence type="ECO:0000313" key="1">
    <source>
        <dbReference type="EMBL" id="CAI2196473.1"/>
    </source>
</evidence>
<reference evidence="1" key="1">
    <citation type="submission" date="2022-08" db="EMBL/GenBank/DDBJ databases">
        <authorList>
            <person name="Kallberg Y."/>
            <person name="Tangrot J."/>
            <person name="Rosling A."/>
        </authorList>
    </citation>
    <scope>NUCLEOTIDE SEQUENCE</scope>
    <source>
        <strain evidence="1">Wild A</strain>
    </source>
</reference>
<dbReference type="EMBL" id="CAMKVN010014302">
    <property type="protein sequence ID" value="CAI2196473.1"/>
    <property type="molecule type" value="Genomic_DNA"/>
</dbReference>
<keyword evidence="2" id="KW-1185">Reference proteome</keyword>
<name>A0A9W4WYU8_9GLOM</name>
<accession>A0A9W4WYU8</accession>
<dbReference type="AlphaFoldDB" id="A0A9W4WYU8"/>
<protein>
    <submittedName>
        <fullName evidence="1">18224_t:CDS:1</fullName>
    </submittedName>
</protein>
<comment type="caution">
    <text evidence="1">The sequence shown here is derived from an EMBL/GenBank/DDBJ whole genome shotgun (WGS) entry which is preliminary data.</text>
</comment>